<reference evidence="2 3" key="1">
    <citation type="submission" date="2019-01" db="EMBL/GenBank/DDBJ databases">
        <title>Draft genome sequence of Psathyrella aberdarensis IHI B618.</title>
        <authorList>
            <person name="Buettner E."/>
            <person name="Kellner H."/>
        </authorList>
    </citation>
    <scope>NUCLEOTIDE SEQUENCE [LARGE SCALE GENOMIC DNA]</scope>
    <source>
        <strain evidence="2 3">IHI B618</strain>
    </source>
</reference>
<evidence type="ECO:0000313" key="2">
    <source>
        <dbReference type="EMBL" id="RXW14635.1"/>
    </source>
</evidence>
<dbReference type="OrthoDB" id="3208495at2759"/>
<dbReference type="EMBL" id="SDEE01000669">
    <property type="protein sequence ID" value="RXW14635.1"/>
    <property type="molecule type" value="Genomic_DNA"/>
</dbReference>
<proteinExistence type="predicted"/>
<dbReference type="STRING" id="2316362.A0A4Q2D8P0"/>
<organism evidence="2 3">
    <name type="scientific">Candolleomyces aberdarensis</name>
    <dbReference type="NCBI Taxonomy" id="2316362"/>
    <lineage>
        <taxon>Eukaryota</taxon>
        <taxon>Fungi</taxon>
        <taxon>Dikarya</taxon>
        <taxon>Basidiomycota</taxon>
        <taxon>Agaricomycotina</taxon>
        <taxon>Agaricomycetes</taxon>
        <taxon>Agaricomycetidae</taxon>
        <taxon>Agaricales</taxon>
        <taxon>Agaricineae</taxon>
        <taxon>Psathyrellaceae</taxon>
        <taxon>Candolleomyces</taxon>
    </lineage>
</organism>
<dbReference type="Proteomes" id="UP000290288">
    <property type="component" value="Unassembled WGS sequence"/>
</dbReference>
<protein>
    <submittedName>
        <fullName evidence="2">Uncharacterized protein</fullName>
    </submittedName>
</protein>
<evidence type="ECO:0000256" key="1">
    <source>
        <dbReference type="SAM" id="MobiDB-lite"/>
    </source>
</evidence>
<feature type="region of interest" description="Disordered" evidence="1">
    <location>
        <begin position="1"/>
        <end position="27"/>
    </location>
</feature>
<gene>
    <name evidence="2" type="ORF">EST38_g11213</name>
</gene>
<comment type="caution">
    <text evidence="2">The sequence shown here is derived from an EMBL/GenBank/DDBJ whole genome shotgun (WGS) entry which is preliminary data.</text>
</comment>
<dbReference type="AlphaFoldDB" id="A0A4Q2D8P0"/>
<keyword evidence="3" id="KW-1185">Reference proteome</keyword>
<accession>A0A4Q2D8P0</accession>
<sequence length="470" mass="53371">MLFETPENPEPMQIDLPAPDLSSPTIGEPDLHAADSAILQPPSIPPELRSLPAEPVIPLRIRIRHPCQVQDDLPEDLPPLQDMDSDGGVGGPSRIRRVFLIVRDGLTTVANSLGLYRKYLHRPTFDPDHFVPPHDLAKSAIEQNEFLPELKDSDSDEEGDYLHENPTISLLAKWQVTGSNEKSNAEMDRLVSQVFADPNFNVEDARRFKAQQVANEIDKQQENQQTQSRNSFLGRFKETTVPIDVPSGSASKPARTFNIPGLHYRPLVDLIQSAFAHPLAAQFHLSPFKLFHQSESRESQRVYSEVFNSDAFIKEDDDVRNRGKNPPDDPDCKREKVVAALSFWSDSTHLTNFGTAKLWPIYMALGNLSKYIRAMPDVGALQHVAYIPSLPDSFQTKLGKWHTRFSKSKSQQKDILTHCRRKLMHAVWRLLLDDEFLHAYTYGIVIKCVDGVERRVYPRIFTYSADYPEK</sequence>
<name>A0A4Q2D8P0_9AGAR</name>
<evidence type="ECO:0000313" key="3">
    <source>
        <dbReference type="Proteomes" id="UP000290288"/>
    </source>
</evidence>
<dbReference type="Pfam" id="PF18759">
    <property type="entry name" value="Plavaka"/>
    <property type="match status" value="1"/>
</dbReference>
<dbReference type="InterPro" id="IPR041078">
    <property type="entry name" value="Plavaka"/>
</dbReference>